<evidence type="ECO:0000256" key="1">
    <source>
        <dbReference type="SAM" id="MobiDB-lite"/>
    </source>
</evidence>
<sequence length="68" mass="7591">MQGGHDPRHTWRPRNCVPEAQGEGPGSCHKICLVELGTYLDSTMGMPLFVYGVSTQCRRSKPNDPYLN</sequence>
<dbReference type="EMBL" id="LFZN01000009">
    <property type="protein sequence ID" value="KXT05957.1"/>
    <property type="molecule type" value="Genomic_DNA"/>
</dbReference>
<evidence type="ECO:0000313" key="3">
    <source>
        <dbReference type="Proteomes" id="UP000070133"/>
    </source>
</evidence>
<protein>
    <submittedName>
        <fullName evidence="2">Uncharacterized protein</fullName>
    </submittedName>
</protein>
<dbReference type="AlphaFoldDB" id="A0A139HU58"/>
<dbReference type="Proteomes" id="UP000070133">
    <property type="component" value="Unassembled WGS sequence"/>
</dbReference>
<feature type="region of interest" description="Disordered" evidence="1">
    <location>
        <begin position="1"/>
        <end position="26"/>
    </location>
</feature>
<accession>A0A139HU58</accession>
<name>A0A139HU58_9PEZI</name>
<gene>
    <name evidence="2" type="ORF">AC578_381</name>
</gene>
<keyword evidence="3" id="KW-1185">Reference proteome</keyword>
<reference evidence="2 3" key="1">
    <citation type="submission" date="2015-07" db="EMBL/GenBank/DDBJ databases">
        <title>Comparative genomics of the Sigatoka disease complex on banana suggests a link between parallel evolutionary changes in Pseudocercospora fijiensis and Pseudocercospora eumusae and increased virulence on the banana host.</title>
        <authorList>
            <person name="Chang T.-C."/>
            <person name="Salvucci A."/>
            <person name="Crous P.W."/>
            <person name="Stergiopoulos I."/>
        </authorList>
    </citation>
    <scope>NUCLEOTIDE SEQUENCE [LARGE SCALE GENOMIC DNA]</scope>
    <source>
        <strain evidence="2 3">CBS 114824</strain>
    </source>
</reference>
<comment type="caution">
    <text evidence="2">The sequence shown here is derived from an EMBL/GenBank/DDBJ whole genome shotgun (WGS) entry which is preliminary data.</text>
</comment>
<proteinExistence type="predicted"/>
<evidence type="ECO:0000313" key="2">
    <source>
        <dbReference type="EMBL" id="KXT05957.1"/>
    </source>
</evidence>
<organism evidence="2 3">
    <name type="scientific">Pseudocercospora eumusae</name>
    <dbReference type="NCBI Taxonomy" id="321146"/>
    <lineage>
        <taxon>Eukaryota</taxon>
        <taxon>Fungi</taxon>
        <taxon>Dikarya</taxon>
        <taxon>Ascomycota</taxon>
        <taxon>Pezizomycotina</taxon>
        <taxon>Dothideomycetes</taxon>
        <taxon>Dothideomycetidae</taxon>
        <taxon>Mycosphaerellales</taxon>
        <taxon>Mycosphaerellaceae</taxon>
        <taxon>Pseudocercospora</taxon>
    </lineage>
</organism>